<organism evidence="1 2">
    <name type="scientific">Oryza sativa subsp. japonica</name>
    <name type="common">Rice</name>
    <dbReference type="NCBI Taxonomy" id="39947"/>
    <lineage>
        <taxon>Eukaryota</taxon>
        <taxon>Viridiplantae</taxon>
        <taxon>Streptophyta</taxon>
        <taxon>Embryophyta</taxon>
        <taxon>Tracheophyta</taxon>
        <taxon>Spermatophyta</taxon>
        <taxon>Magnoliopsida</taxon>
        <taxon>Liliopsida</taxon>
        <taxon>Poales</taxon>
        <taxon>Poaceae</taxon>
        <taxon>BOP clade</taxon>
        <taxon>Oryzoideae</taxon>
        <taxon>Oryzeae</taxon>
        <taxon>Oryzinae</taxon>
        <taxon>Oryza</taxon>
        <taxon>Oryza sativa</taxon>
    </lineage>
</organism>
<dbReference type="AlphaFoldDB" id="Q2R7L2"/>
<sequence length="122" mass="13635">MDRKLQGSYRKRGVDHRFIPGVPSHLPNMCCLCMIVKDLSHPQKLANEVRGSPTYILPLPFHNQCGTIQQSPPSHIGVPQPFTIPSPILHGPSGTRALLVFTIHQVFTHFVPQAKDVELVRI</sequence>
<dbReference type="EMBL" id="AC145810">
    <property type="protein sequence ID" value="AAX95917.1"/>
    <property type="molecule type" value="Genomic_DNA"/>
</dbReference>
<evidence type="ECO:0000313" key="1">
    <source>
        <dbReference type="EMBL" id="AAX95917.1"/>
    </source>
</evidence>
<reference evidence="2" key="2">
    <citation type="journal article" date="2008" name="Nucleic Acids Res.">
        <title>The rice annotation project database (RAP-DB): 2008 update.</title>
        <authorList>
            <consortium name="The rice annotation project (RAP)"/>
        </authorList>
    </citation>
    <scope>GENOME REANNOTATION</scope>
    <source>
        <strain evidence="2">cv. Nipponbare</strain>
    </source>
</reference>
<accession>Q2R7L2</accession>
<dbReference type="Proteomes" id="UP000000763">
    <property type="component" value="Chromosome 11"/>
</dbReference>
<evidence type="ECO:0000313" key="2">
    <source>
        <dbReference type="Proteomes" id="UP000000763"/>
    </source>
</evidence>
<protein>
    <submittedName>
        <fullName evidence="1">Uncharacterized protein</fullName>
    </submittedName>
</protein>
<reference evidence="2" key="1">
    <citation type="journal article" date="2005" name="Nature">
        <title>The map-based sequence of the rice genome.</title>
        <authorList>
            <consortium name="International rice genome sequencing project (IRGSP)"/>
            <person name="Matsumoto T."/>
            <person name="Wu J."/>
            <person name="Kanamori H."/>
            <person name="Katayose Y."/>
            <person name="Fujisawa M."/>
            <person name="Namiki N."/>
            <person name="Mizuno H."/>
            <person name="Yamamoto K."/>
            <person name="Antonio B.A."/>
            <person name="Baba T."/>
            <person name="Sakata K."/>
            <person name="Nagamura Y."/>
            <person name="Aoki H."/>
            <person name="Arikawa K."/>
            <person name="Arita K."/>
            <person name="Bito T."/>
            <person name="Chiden Y."/>
            <person name="Fujitsuka N."/>
            <person name="Fukunaka R."/>
            <person name="Hamada M."/>
            <person name="Harada C."/>
            <person name="Hayashi A."/>
            <person name="Hijishita S."/>
            <person name="Honda M."/>
            <person name="Hosokawa S."/>
            <person name="Ichikawa Y."/>
            <person name="Idonuma A."/>
            <person name="Iijima M."/>
            <person name="Ikeda M."/>
            <person name="Ikeno M."/>
            <person name="Ito K."/>
            <person name="Ito S."/>
            <person name="Ito T."/>
            <person name="Ito Y."/>
            <person name="Ito Y."/>
            <person name="Iwabuchi A."/>
            <person name="Kamiya K."/>
            <person name="Karasawa W."/>
            <person name="Kurita K."/>
            <person name="Katagiri S."/>
            <person name="Kikuta A."/>
            <person name="Kobayashi H."/>
            <person name="Kobayashi N."/>
            <person name="Machita K."/>
            <person name="Maehara T."/>
            <person name="Masukawa M."/>
            <person name="Mizubayashi T."/>
            <person name="Mukai Y."/>
            <person name="Nagasaki H."/>
            <person name="Nagata Y."/>
            <person name="Naito S."/>
            <person name="Nakashima M."/>
            <person name="Nakama Y."/>
            <person name="Nakamichi Y."/>
            <person name="Nakamura M."/>
            <person name="Meguro A."/>
            <person name="Negishi M."/>
            <person name="Ohta I."/>
            <person name="Ohta T."/>
            <person name="Okamoto M."/>
            <person name="Ono N."/>
            <person name="Saji S."/>
            <person name="Sakaguchi M."/>
            <person name="Sakai K."/>
            <person name="Shibata M."/>
            <person name="Shimokawa T."/>
            <person name="Song J."/>
            <person name="Takazaki Y."/>
            <person name="Terasawa K."/>
            <person name="Tsugane M."/>
            <person name="Tsuji K."/>
            <person name="Ueda S."/>
            <person name="Waki K."/>
            <person name="Yamagata H."/>
            <person name="Yamamoto M."/>
            <person name="Yamamoto S."/>
            <person name="Yamane H."/>
            <person name="Yoshiki S."/>
            <person name="Yoshihara R."/>
            <person name="Yukawa K."/>
            <person name="Zhong H."/>
            <person name="Yano M."/>
            <person name="Yuan Q."/>
            <person name="Ouyang S."/>
            <person name="Liu J."/>
            <person name="Jones K.M."/>
            <person name="Gansberger K."/>
            <person name="Moffat K."/>
            <person name="Hill J."/>
            <person name="Bera J."/>
            <person name="Fadrosh D."/>
            <person name="Jin S."/>
            <person name="Johri S."/>
            <person name="Kim M."/>
            <person name="Overton L."/>
            <person name="Reardon M."/>
            <person name="Tsitrin T."/>
            <person name="Vuong H."/>
            <person name="Weaver B."/>
            <person name="Ciecko A."/>
            <person name="Tallon L."/>
            <person name="Jackson J."/>
            <person name="Pai G."/>
            <person name="Aken S.V."/>
            <person name="Utterback T."/>
            <person name="Reidmuller S."/>
            <person name="Feldblyum T."/>
            <person name="Hsiao J."/>
            <person name="Zismann V."/>
            <person name="Iobst S."/>
            <person name="de Vazeille A.R."/>
            <person name="Buell C.R."/>
            <person name="Ying K."/>
            <person name="Li Y."/>
            <person name="Lu T."/>
            <person name="Huang Y."/>
            <person name="Zhao Q."/>
            <person name="Feng Q."/>
            <person name="Zhang L."/>
            <person name="Zhu J."/>
            <person name="Weng Q."/>
            <person name="Mu J."/>
            <person name="Lu Y."/>
            <person name="Fan D."/>
            <person name="Liu Y."/>
            <person name="Guan J."/>
            <person name="Zhang Y."/>
            <person name="Yu S."/>
            <person name="Liu X."/>
            <person name="Zhang Y."/>
            <person name="Hong G."/>
            <person name="Han B."/>
            <person name="Choisne N."/>
            <person name="Demange N."/>
            <person name="Orjeda G."/>
            <person name="Samain S."/>
            <person name="Cattolico L."/>
            <person name="Pelletier E."/>
            <person name="Couloux A."/>
            <person name="Segurens B."/>
            <person name="Wincker P."/>
            <person name="D'Hont A."/>
            <person name="Scarpelli C."/>
            <person name="Weissenbach J."/>
            <person name="Salanoubat M."/>
            <person name="Quetier F."/>
            <person name="Yu Y."/>
            <person name="Kim H.R."/>
            <person name="Rambo T."/>
            <person name="Currie J."/>
            <person name="Collura K."/>
            <person name="Luo M."/>
            <person name="Yang T."/>
            <person name="Ammiraju J.S.S."/>
            <person name="Engler F."/>
            <person name="Soderlund C."/>
            <person name="Wing R.A."/>
            <person name="Palmer L.E."/>
            <person name="de la Bastide M."/>
            <person name="Spiegel L."/>
            <person name="Nascimento L."/>
            <person name="Zutavern T."/>
            <person name="O'Shaughnessy A."/>
            <person name="Dike S."/>
            <person name="Dedhia N."/>
            <person name="Preston R."/>
            <person name="Balija V."/>
            <person name="McCombie W.R."/>
            <person name="Chow T."/>
            <person name="Chen H."/>
            <person name="Chung M."/>
            <person name="Chen C."/>
            <person name="Shaw J."/>
            <person name="Wu H."/>
            <person name="Hsiao K."/>
            <person name="Chao Y."/>
            <person name="Chu M."/>
            <person name="Cheng C."/>
            <person name="Hour A."/>
            <person name="Lee P."/>
            <person name="Lin S."/>
            <person name="Lin Y."/>
            <person name="Liou J."/>
            <person name="Liu S."/>
            <person name="Hsing Y."/>
            <person name="Raghuvanshi S."/>
            <person name="Mohanty A."/>
            <person name="Bharti A.K."/>
            <person name="Gaur A."/>
            <person name="Gupta V."/>
            <person name="Kumar D."/>
            <person name="Ravi V."/>
            <person name="Vij S."/>
            <person name="Kapur A."/>
            <person name="Khurana P."/>
            <person name="Khurana P."/>
            <person name="Khurana J.P."/>
            <person name="Tyagi A.K."/>
            <person name="Gaikwad K."/>
            <person name="Singh A."/>
            <person name="Dalal V."/>
            <person name="Srivastava S."/>
            <person name="Dixit A."/>
            <person name="Pal A.K."/>
            <person name="Ghazi I.A."/>
            <person name="Yadav M."/>
            <person name="Pandit A."/>
            <person name="Bhargava A."/>
            <person name="Sureshbabu K."/>
            <person name="Batra K."/>
            <person name="Sharma T.R."/>
            <person name="Mohapatra T."/>
            <person name="Singh N.K."/>
            <person name="Messing J."/>
            <person name="Nelson A.B."/>
            <person name="Fuks G."/>
            <person name="Kavchok S."/>
            <person name="Keizer G."/>
            <person name="Linton E."/>
            <person name="Llaca V."/>
            <person name="Song R."/>
            <person name="Tanyolac B."/>
            <person name="Young S."/>
            <person name="Ho-Il K."/>
            <person name="Hahn J.H."/>
            <person name="Sangsakoo G."/>
            <person name="Vanavichit A."/>
            <person name="de Mattos Luiz.A.T."/>
            <person name="Zimmer P.D."/>
            <person name="Malone G."/>
            <person name="Dellagostin O."/>
            <person name="de Oliveira A.C."/>
            <person name="Bevan M."/>
            <person name="Bancroft I."/>
            <person name="Minx P."/>
            <person name="Cordum H."/>
            <person name="Wilson R."/>
            <person name="Cheng Z."/>
            <person name="Jin W."/>
            <person name="Jiang J."/>
            <person name="Leong S.A."/>
            <person name="Iwama H."/>
            <person name="Gojobori T."/>
            <person name="Itoh T."/>
            <person name="Niimura Y."/>
            <person name="Fujii Y."/>
            <person name="Habara T."/>
            <person name="Sakai H."/>
            <person name="Sato Y."/>
            <person name="Wilson G."/>
            <person name="Kumar K."/>
            <person name="McCouch S."/>
            <person name="Juretic N."/>
            <person name="Hoen D."/>
            <person name="Wright S."/>
            <person name="Bruskiewich R."/>
            <person name="Bureau T."/>
            <person name="Miyao A."/>
            <person name="Hirochika H."/>
            <person name="Nishikawa T."/>
            <person name="Kadowaki K."/>
            <person name="Sugiura M."/>
            <person name="Burr B."/>
            <person name="Sasaki T."/>
        </authorList>
    </citation>
    <scope>NUCLEOTIDE SEQUENCE [LARGE SCALE GENOMIC DNA]</scope>
    <source>
        <strain evidence="2">cv. Nipponbare</strain>
    </source>
</reference>
<gene>
    <name evidence="1" type="ordered locus">LOC_Os11g15740</name>
</gene>
<proteinExistence type="predicted"/>
<name>Q2R7L2_ORYSJ</name>